<reference evidence="2" key="1">
    <citation type="journal article" date="2017" name="Nature">
        <title>The sunflower genome provides insights into oil metabolism, flowering and Asterid evolution.</title>
        <authorList>
            <person name="Badouin H."/>
            <person name="Gouzy J."/>
            <person name="Grassa C.J."/>
            <person name="Murat F."/>
            <person name="Staton S.E."/>
            <person name="Cottret L."/>
            <person name="Lelandais-Briere C."/>
            <person name="Owens G.L."/>
            <person name="Carrere S."/>
            <person name="Mayjonade B."/>
            <person name="Legrand L."/>
            <person name="Gill N."/>
            <person name="Kane N.C."/>
            <person name="Bowers J.E."/>
            <person name="Hubner S."/>
            <person name="Bellec A."/>
            <person name="Berard A."/>
            <person name="Berges H."/>
            <person name="Blanchet N."/>
            <person name="Boniface M.C."/>
            <person name="Brunel D."/>
            <person name="Catrice O."/>
            <person name="Chaidir N."/>
            <person name="Claudel C."/>
            <person name="Donnadieu C."/>
            <person name="Faraut T."/>
            <person name="Fievet G."/>
            <person name="Helmstetter N."/>
            <person name="King M."/>
            <person name="Knapp S.J."/>
            <person name="Lai Z."/>
            <person name="Le Paslier M.C."/>
            <person name="Lippi Y."/>
            <person name="Lorenzon L."/>
            <person name="Mandel J.R."/>
            <person name="Marage G."/>
            <person name="Marchand G."/>
            <person name="Marquand E."/>
            <person name="Bret-Mestries E."/>
            <person name="Morien E."/>
            <person name="Nambeesan S."/>
            <person name="Nguyen T."/>
            <person name="Pegot-Espagnet P."/>
            <person name="Pouilly N."/>
            <person name="Raftis F."/>
            <person name="Sallet E."/>
            <person name="Schiex T."/>
            <person name="Thomas J."/>
            <person name="Vandecasteele C."/>
            <person name="Vares D."/>
            <person name="Vear F."/>
            <person name="Vautrin S."/>
            <person name="Crespi M."/>
            <person name="Mangin B."/>
            <person name="Burke J.M."/>
            <person name="Salse J."/>
            <person name="Munos S."/>
            <person name="Vincourt P."/>
            <person name="Rieseberg L.H."/>
            <person name="Langlade N.B."/>
        </authorList>
    </citation>
    <scope>NUCLEOTIDE SEQUENCE [LARGE SCALE GENOMIC DNA]</scope>
    <source>
        <strain evidence="2">cv. SF193</strain>
    </source>
</reference>
<organism evidence="1 2">
    <name type="scientific">Helianthus annuus</name>
    <name type="common">Common sunflower</name>
    <dbReference type="NCBI Taxonomy" id="4232"/>
    <lineage>
        <taxon>Eukaryota</taxon>
        <taxon>Viridiplantae</taxon>
        <taxon>Streptophyta</taxon>
        <taxon>Embryophyta</taxon>
        <taxon>Tracheophyta</taxon>
        <taxon>Spermatophyta</taxon>
        <taxon>Magnoliopsida</taxon>
        <taxon>eudicotyledons</taxon>
        <taxon>Gunneridae</taxon>
        <taxon>Pentapetalae</taxon>
        <taxon>asterids</taxon>
        <taxon>campanulids</taxon>
        <taxon>Asterales</taxon>
        <taxon>Asteraceae</taxon>
        <taxon>Asteroideae</taxon>
        <taxon>Heliantheae alliance</taxon>
        <taxon>Heliantheae</taxon>
        <taxon>Helianthus</taxon>
    </lineage>
</organism>
<dbReference type="Proteomes" id="UP000215914">
    <property type="component" value="Chromosome 13"/>
</dbReference>
<accession>A0A251SVR6</accession>
<evidence type="ECO:0000313" key="1">
    <source>
        <dbReference type="EMBL" id="OTG02572.1"/>
    </source>
</evidence>
<name>A0A251SVR6_HELAN</name>
<sequence length="50" mass="5696">MKRLNFPFEKCGLSGFNFKANRKVINSDSYKVINVDEKPNVGSFEGEQNV</sequence>
<dbReference type="AlphaFoldDB" id="A0A251SVR6"/>
<proteinExistence type="predicted"/>
<dbReference type="EMBL" id="CM007902">
    <property type="protein sequence ID" value="OTG02572.1"/>
    <property type="molecule type" value="Genomic_DNA"/>
</dbReference>
<protein>
    <submittedName>
        <fullName evidence="1">Uncharacterized protein</fullName>
    </submittedName>
</protein>
<gene>
    <name evidence="1" type="ORF">HannXRQ_Chr13g0414591</name>
</gene>
<evidence type="ECO:0000313" key="2">
    <source>
        <dbReference type="Proteomes" id="UP000215914"/>
    </source>
</evidence>
<dbReference type="InParanoid" id="A0A251SVR6"/>
<keyword evidence="2" id="KW-1185">Reference proteome</keyword>